<organism evidence="2 3">
    <name type="scientific">Fusarium piperis</name>
    <dbReference type="NCBI Taxonomy" id="1435070"/>
    <lineage>
        <taxon>Eukaryota</taxon>
        <taxon>Fungi</taxon>
        <taxon>Dikarya</taxon>
        <taxon>Ascomycota</taxon>
        <taxon>Pezizomycotina</taxon>
        <taxon>Sordariomycetes</taxon>
        <taxon>Hypocreomycetidae</taxon>
        <taxon>Hypocreales</taxon>
        <taxon>Nectriaceae</taxon>
        <taxon>Fusarium</taxon>
        <taxon>Fusarium solani species complex</taxon>
    </lineage>
</organism>
<sequence length="222" mass="22988">MPCSEPVYSQPGPASTSTLKVDFRLSHTLPAVRSRDSIPVFISEYESSIISEPAPYDNEEAVVPGGGSGDGDDVPGGGSDDDDDQAPKEAAGEDDNEETVVPGGGSDDGDDGQAPKEAADEDDDNATDLVPDGGDGGDDGDDGQAPREAADEDDDNAMDLVPVLDDGHAGDGMGNVFEELDQLMSPPSSSAYSLRESCSGRGVCMCICRTHLDAHANNLRLK</sequence>
<evidence type="ECO:0000313" key="2">
    <source>
        <dbReference type="EMBL" id="KAJ4316468.1"/>
    </source>
</evidence>
<name>A0A9W9BN74_9HYPO</name>
<comment type="caution">
    <text evidence="2">The sequence shown here is derived from an EMBL/GenBank/DDBJ whole genome shotgun (WGS) entry which is preliminary data.</text>
</comment>
<dbReference type="AlphaFoldDB" id="A0A9W9BN74"/>
<dbReference type="EMBL" id="JAPEUR010000180">
    <property type="protein sequence ID" value="KAJ4316468.1"/>
    <property type="molecule type" value="Genomic_DNA"/>
</dbReference>
<dbReference type="Proteomes" id="UP001140502">
    <property type="component" value="Unassembled WGS sequence"/>
</dbReference>
<accession>A0A9W9BN74</accession>
<feature type="region of interest" description="Disordered" evidence="1">
    <location>
        <begin position="48"/>
        <end position="162"/>
    </location>
</feature>
<proteinExistence type="predicted"/>
<feature type="compositionally biased region" description="Gly residues" evidence="1">
    <location>
        <begin position="64"/>
        <end position="78"/>
    </location>
</feature>
<gene>
    <name evidence="2" type="ORF">N0V84_007824</name>
</gene>
<keyword evidence="3" id="KW-1185">Reference proteome</keyword>
<evidence type="ECO:0000313" key="3">
    <source>
        <dbReference type="Proteomes" id="UP001140502"/>
    </source>
</evidence>
<protein>
    <submittedName>
        <fullName evidence="2">Uncharacterized protein</fullName>
    </submittedName>
</protein>
<reference evidence="2" key="1">
    <citation type="submission" date="2022-10" db="EMBL/GenBank/DDBJ databases">
        <title>Tapping the CABI collections for fungal endophytes: first genome assemblies for Collariella, Neodidymelliopsis, Ascochyta clinopodiicola, Didymella pomorum, Didymosphaeria variabile, Neocosmospora piperis and Neocucurbitaria cava.</title>
        <authorList>
            <person name="Hill R."/>
        </authorList>
    </citation>
    <scope>NUCLEOTIDE SEQUENCE</scope>
    <source>
        <strain evidence="2">IMI 366586</strain>
    </source>
</reference>
<evidence type="ECO:0000256" key="1">
    <source>
        <dbReference type="SAM" id="MobiDB-lite"/>
    </source>
</evidence>